<keyword evidence="1" id="KW-0472">Membrane</keyword>
<dbReference type="EMBL" id="ML742203">
    <property type="protein sequence ID" value="KAE8147534.1"/>
    <property type="molecule type" value="Genomic_DNA"/>
</dbReference>
<keyword evidence="3" id="KW-1185">Reference proteome</keyword>
<keyword evidence="1" id="KW-1133">Transmembrane helix</keyword>
<evidence type="ECO:0000313" key="2">
    <source>
        <dbReference type="EMBL" id="KAE8147534.1"/>
    </source>
</evidence>
<keyword evidence="1" id="KW-0812">Transmembrane</keyword>
<proteinExistence type="predicted"/>
<evidence type="ECO:0000313" key="3">
    <source>
        <dbReference type="Proteomes" id="UP000325780"/>
    </source>
</evidence>
<gene>
    <name evidence="2" type="ORF">BDV25DRAFT_32417</name>
</gene>
<accession>A0A5N6TMH7</accession>
<name>A0A5N6TMH7_ASPAV</name>
<dbReference type="Proteomes" id="UP000325780">
    <property type="component" value="Unassembled WGS sequence"/>
</dbReference>
<organism evidence="2 3">
    <name type="scientific">Aspergillus avenaceus</name>
    <dbReference type="NCBI Taxonomy" id="36643"/>
    <lineage>
        <taxon>Eukaryota</taxon>
        <taxon>Fungi</taxon>
        <taxon>Dikarya</taxon>
        <taxon>Ascomycota</taxon>
        <taxon>Pezizomycotina</taxon>
        <taxon>Eurotiomycetes</taxon>
        <taxon>Eurotiomycetidae</taxon>
        <taxon>Eurotiales</taxon>
        <taxon>Aspergillaceae</taxon>
        <taxon>Aspergillus</taxon>
        <taxon>Aspergillus subgen. Circumdati</taxon>
    </lineage>
</organism>
<feature type="transmembrane region" description="Helical" evidence="1">
    <location>
        <begin position="6"/>
        <end position="31"/>
    </location>
</feature>
<reference evidence="2 3" key="1">
    <citation type="submission" date="2019-04" db="EMBL/GenBank/DDBJ databases">
        <title>Friends and foes A comparative genomics study of 23 Aspergillus species from section Flavi.</title>
        <authorList>
            <consortium name="DOE Joint Genome Institute"/>
            <person name="Kjaerbolling I."/>
            <person name="Vesth T."/>
            <person name="Frisvad J.C."/>
            <person name="Nybo J.L."/>
            <person name="Theobald S."/>
            <person name="Kildgaard S."/>
            <person name="Isbrandt T."/>
            <person name="Kuo A."/>
            <person name="Sato A."/>
            <person name="Lyhne E.K."/>
            <person name="Kogle M.E."/>
            <person name="Wiebenga A."/>
            <person name="Kun R.S."/>
            <person name="Lubbers R.J."/>
            <person name="Makela M.R."/>
            <person name="Barry K."/>
            <person name="Chovatia M."/>
            <person name="Clum A."/>
            <person name="Daum C."/>
            <person name="Haridas S."/>
            <person name="He G."/>
            <person name="LaButti K."/>
            <person name="Lipzen A."/>
            <person name="Mondo S."/>
            <person name="Riley R."/>
            <person name="Salamov A."/>
            <person name="Simmons B.A."/>
            <person name="Magnuson J.K."/>
            <person name="Henrissat B."/>
            <person name="Mortensen U.H."/>
            <person name="Larsen T.O."/>
            <person name="Devries R.P."/>
            <person name="Grigoriev I.V."/>
            <person name="Machida M."/>
            <person name="Baker S.E."/>
            <person name="Andersen M.R."/>
        </authorList>
    </citation>
    <scope>NUCLEOTIDE SEQUENCE [LARGE SCALE GENOMIC DNA]</scope>
    <source>
        <strain evidence="2 3">IBT 18842</strain>
    </source>
</reference>
<sequence length="127" mass="14561">MPPPSMIQIAALLFHYAMTLLSYFVTLYNLIYSVSVHPYFATDGLVAIRLSLGSHILTCKKCFRRTPYRDAGLISYPPAQTSPFTLFWSYCFLFLFGQHSRYLLKVLDCFNTNFTFSASPMCVYCCC</sequence>
<evidence type="ECO:0000256" key="1">
    <source>
        <dbReference type="SAM" id="Phobius"/>
    </source>
</evidence>
<dbReference type="AlphaFoldDB" id="A0A5N6TMH7"/>
<protein>
    <submittedName>
        <fullName evidence="2">Uncharacterized protein</fullName>
    </submittedName>
</protein>